<keyword evidence="5 7" id="KW-0472">Membrane</keyword>
<evidence type="ECO:0000256" key="7">
    <source>
        <dbReference type="SAM" id="Phobius"/>
    </source>
</evidence>
<dbReference type="PANTHER" id="PTHR30572">
    <property type="entry name" value="MEMBRANE COMPONENT OF TRANSPORTER-RELATED"/>
    <property type="match status" value="1"/>
</dbReference>
<evidence type="ECO:0000256" key="2">
    <source>
        <dbReference type="ARBA" id="ARBA00022475"/>
    </source>
</evidence>
<accession>A0A7V8SWJ2</accession>
<name>A0A7V8SWJ2_9BACT</name>
<dbReference type="InterPro" id="IPR050250">
    <property type="entry name" value="Macrolide_Exporter_MacB"/>
</dbReference>
<dbReference type="PANTHER" id="PTHR30572:SF4">
    <property type="entry name" value="ABC TRANSPORTER PERMEASE YTRF"/>
    <property type="match status" value="1"/>
</dbReference>
<dbReference type="Pfam" id="PF02687">
    <property type="entry name" value="FtsX"/>
    <property type="match status" value="1"/>
</dbReference>
<dbReference type="Pfam" id="PF12704">
    <property type="entry name" value="MacB_PCD"/>
    <property type="match status" value="1"/>
</dbReference>
<feature type="non-terminal residue" evidence="10">
    <location>
        <position position="1"/>
    </location>
</feature>
<dbReference type="Proteomes" id="UP000567293">
    <property type="component" value="Unassembled WGS sequence"/>
</dbReference>
<feature type="transmembrane region" description="Helical" evidence="7">
    <location>
        <begin position="165"/>
        <end position="186"/>
    </location>
</feature>
<reference evidence="10" key="1">
    <citation type="submission" date="2020-06" db="EMBL/GenBank/DDBJ databases">
        <title>Legume-microbial interactions unlock mineral nutrients during tropical forest succession.</title>
        <authorList>
            <person name="Epihov D.Z."/>
        </authorList>
    </citation>
    <scope>NUCLEOTIDE SEQUENCE [LARGE SCALE GENOMIC DNA]</scope>
    <source>
        <strain evidence="10">Pan2503</strain>
    </source>
</reference>
<feature type="non-terminal residue" evidence="10">
    <location>
        <position position="386"/>
    </location>
</feature>
<evidence type="ECO:0000259" key="9">
    <source>
        <dbReference type="Pfam" id="PF12704"/>
    </source>
</evidence>
<evidence type="ECO:0000256" key="3">
    <source>
        <dbReference type="ARBA" id="ARBA00022692"/>
    </source>
</evidence>
<evidence type="ECO:0000256" key="6">
    <source>
        <dbReference type="ARBA" id="ARBA00038076"/>
    </source>
</evidence>
<dbReference type="GO" id="GO:0005886">
    <property type="term" value="C:plasma membrane"/>
    <property type="evidence" value="ECO:0007669"/>
    <property type="project" value="UniProtKB-SubCell"/>
</dbReference>
<dbReference type="AlphaFoldDB" id="A0A7V8SWJ2"/>
<evidence type="ECO:0000256" key="1">
    <source>
        <dbReference type="ARBA" id="ARBA00004651"/>
    </source>
</evidence>
<protein>
    <submittedName>
        <fullName evidence="10">ABC transporter permease</fullName>
    </submittedName>
</protein>
<feature type="domain" description="ABC3 transporter permease C-terminal" evidence="8">
    <location>
        <begin position="122"/>
        <end position="242"/>
    </location>
</feature>
<evidence type="ECO:0000313" key="11">
    <source>
        <dbReference type="Proteomes" id="UP000567293"/>
    </source>
</evidence>
<feature type="transmembrane region" description="Helical" evidence="7">
    <location>
        <begin position="267"/>
        <end position="286"/>
    </location>
</feature>
<sequence length="386" mass="41820">WQSRLASDPHLVGKTIRLNGRNYTVAGIMPPDFDYPVPMELWVPLALTPAEKADRSQTSLAAIGRLRPGVTVAQTAAALNNLSRRLSELYPKTNAGRILHVLPLRKELYLYTLPLFGLLEAAAGFVLLLACANLANLLFARMIARQRELAVRSALGANRTRLGRLLVSEMTLLGLLGGVVAITLSFSSLRVLRNSISPDWTKWVPGWDGIRVDSTVLFFTIFLSLLLGLVFGLSTALHLRHIDLHTVLKETGRSSAGPARARLRNGLVSAQVAFALILLVCAGLTMQGFSRLANAYQGFQPEQVLKFEVALPETAYPGNVKRANFFETALDGLASLPGVSGTALTSNLPASNVDNEKVLFTIEDHPALEASEAPAADLQIVSGEYF</sequence>
<comment type="similarity">
    <text evidence="6">Belongs to the ABC-4 integral membrane protein family.</text>
</comment>
<evidence type="ECO:0000256" key="5">
    <source>
        <dbReference type="ARBA" id="ARBA00023136"/>
    </source>
</evidence>
<evidence type="ECO:0000259" key="8">
    <source>
        <dbReference type="Pfam" id="PF02687"/>
    </source>
</evidence>
<comment type="caution">
    <text evidence="10">The sequence shown here is derived from an EMBL/GenBank/DDBJ whole genome shotgun (WGS) entry which is preliminary data.</text>
</comment>
<dbReference type="EMBL" id="JACDQQ010000797">
    <property type="protein sequence ID" value="MBA0084973.1"/>
    <property type="molecule type" value="Genomic_DNA"/>
</dbReference>
<feature type="domain" description="MacB-like periplasmic core" evidence="9">
    <location>
        <begin position="11"/>
        <end position="81"/>
    </location>
</feature>
<keyword evidence="4 7" id="KW-1133">Transmembrane helix</keyword>
<keyword evidence="3 7" id="KW-0812">Transmembrane</keyword>
<dbReference type="InterPro" id="IPR003838">
    <property type="entry name" value="ABC3_permease_C"/>
</dbReference>
<keyword evidence="2" id="KW-1003">Cell membrane</keyword>
<dbReference type="GO" id="GO:0022857">
    <property type="term" value="F:transmembrane transporter activity"/>
    <property type="evidence" value="ECO:0007669"/>
    <property type="project" value="TreeGrafter"/>
</dbReference>
<evidence type="ECO:0000313" key="10">
    <source>
        <dbReference type="EMBL" id="MBA0084973.1"/>
    </source>
</evidence>
<feature type="transmembrane region" description="Helical" evidence="7">
    <location>
        <begin position="121"/>
        <end position="144"/>
    </location>
</feature>
<dbReference type="InterPro" id="IPR025857">
    <property type="entry name" value="MacB_PCD"/>
</dbReference>
<feature type="transmembrane region" description="Helical" evidence="7">
    <location>
        <begin position="216"/>
        <end position="239"/>
    </location>
</feature>
<proteinExistence type="inferred from homology"/>
<gene>
    <name evidence="10" type="ORF">HRJ53_08255</name>
</gene>
<comment type="subcellular location">
    <subcellularLocation>
        <location evidence="1">Cell membrane</location>
        <topology evidence="1">Multi-pass membrane protein</topology>
    </subcellularLocation>
</comment>
<evidence type="ECO:0000256" key="4">
    <source>
        <dbReference type="ARBA" id="ARBA00022989"/>
    </source>
</evidence>
<keyword evidence="11" id="KW-1185">Reference proteome</keyword>
<organism evidence="10 11">
    <name type="scientific">Candidatus Acidiferrum panamense</name>
    <dbReference type="NCBI Taxonomy" id="2741543"/>
    <lineage>
        <taxon>Bacteria</taxon>
        <taxon>Pseudomonadati</taxon>
        <taxon>Acidobacteriota</taxon>
        <taxon>Terriglobia</taxon>
        <taxon>Candidatus Acidiferrales</taxon>
        <taxon>Candidatus Acidiferrum</taxon>
    </lineage>
</organism>